<protein>
    <submittedName>
        <fullName evidence="3">49425a7a-c500-48da-8952-3b8c7ecc8bb7</fullName>
    </submittedName>
</protein>
<feature type="signal peptide" evidence="1">
    <location>
        <begin position="1"/>
        <end position="19"/>
    </location>
</feature>
<evidence type="ECO:0000313" key="3">
    <source>
        <dbReference type="EMBL" id="CAD6455024.1"/>
    </source>
</evidence>
<dbReference type="PANTHER" id="PTHR40845:SF1">
    <property type="match status" value="1"/>
</dbReference>
<dbReference type="OrthoDB" id="3478218at2759"/>
<dbReference type="EMBL" id="CAJHIA010000037">
    <property type="protein sequence ID" value="CAD6455024.1"/>
    <property type="molecule type" value="Genomic_DNA"/>
</dbReference>
<keyword evidence="1" id="KW-0732">Signal</keyword>
<evidence type="ECO:0000259" key="2">
    <source>
        <dbReference type="Pfam" id="PF25411"/>
    </source>
</evidence>
<dbReference type="Proteomes" id="UP000624404">
    <property type="component" value="Unassembled WGS sequence"/>
</dbReference>
<sequence length="205" mass="22146">MRFSIATIIAFVAIANAAALPVAAPEAAVGDANAVVESSVDTYFSGQFNGAGALVSKDADEVNQALQKRDPATITVLAIAGVAAIAKLTEIAIELASQTLANVQKWNPAREAFTRKTTLEMWNRNPDYNKYPAVACYNKGYHLQNPSGQAGRVSVKLELGLLHTNYDCLFMTGNNVFITHSEGGYINVRNHFYKKTNATILLTHN</sequence>
<proteinExistence type="predicted"/>
<dbReference type="InterPro" id="IPR057210">
    <property type="entry name" value="DUF7888"/>
</dbReference>
<accession>A0A8H2W497</accession>
<feature type="domain" description="DUF7888" evidence="2">
    <location>
        <begin position="73"/>
        <end position="191"/>
    </location>
</feature>
<comment type="caution">
    <text evidence="3">The sequence shown here is derived from an EMBL/GenBank/DDBJ whole genome shotgun (WGS) entry which is preliminary data.</text>
</comment>
<dbReference type="PANTHER" id="PTHR40845">
    <property type="match status" value="1"/>
</dbReference>
<dbReference type="Pfam" id="PF25411">
    <property type="entry name" value="DUF7888"/>
    <property type="match status" value="1"/>
</dbReference>
<gene>
    <name evidence="3" type="ORF">SCLTRI_LOCUS10167</name>
</gene>
<organism evidence="3 4">
    <name type="scientific">Sclerotinia trifoliorum</name>
    <dbReference type="NCBI Taxonomy" id="28548"/>
    <lineage>
        <taxon>Eukaryota</taxon>
        <taxon>Fungi</taxon>
        <taxon>Dikarya</taxon>
        <taxon>Ascomycota</taxon>
        <taxon>Pezizomycotina</taxon>
        <taxon>Leotiomycetes</taxon>
        <taxon>Helotiales</taxon>
        <taxon>Sclerotiniaceae</taxon>
        <taxon>Sclerotinia</taxon>
    </lineage>
</organism>
<evidence type="ECO:0000313" key="4">
    <source>
        <dbReference type="Proteomes" id="UP000624404"/>
    </source>
</evidence>
<keyword evidence="4" id="KW-1185">Reference proteome</keyword>
<feature type="chain" id="PRO_5034704311" evidence="1">
    <location>
        <begin position="20"/>
        <end position="205"/>
    </location>
</feature>
<name>A0A8H2W497_9HELO</name>
<evidence type="ECO:0000256" key="1">
    <source>
        <dbReference type="SAM" id="SignalP"/>
    </source>
</evidence>
<dbReference type="AlphaFoldDB" id="A0A8H2W497"/>
<reference evidence="3" key="1">
    <citation type="submission" date="2020-10" db="EMBL/GenBank/DDBJ databases">
        <authorList>
            <person name="Kusch S."/>
        </authorList>
    </citation>
    <scope>NUCLEOTIDE SEQUENCE</scope>
    <source>
        <strain evidence="3">SwB9</strain>
    </source>
</reference>